<sequence length="582" mass="65997">MVDSAKDVVKLLKDVKGFYIERDKQHNEQWAIYNGDLKWYVIEGVEEKHIPTTAAGKIDNTCNHILSLVVECISPPHKDGEQAQRQARKRSSLINWVFDESDRLSEIPTRGSALKNLVIFGESYLKGAYFNPDILGSEPTIRDGEDEDDFDFRYASWEMRCKRFCPISISAVSPLAMYPDPSPSMSFGMETYERRVMSIRNDFPYFDSWGSLKNTDKVTWVEYADAGKRIYFIYDSTIERALVIPPHPDLPEDYKMGDFIRNVYEYVPYVRMYSGLGTQTKNGLPEEKAIGFLKRAKSALTAEARLETALNIMIEQNVFRPYKVLLGQEMKPEDVDMTWRPGSRIDIPPGADVQPIEPVRIEPAAFQHLANIKEEINMVTTPPSMQGLRQRGVYYGYQEAVLIGQGGTAFVPIITPFLNGVATMGGMILQTLEKVVKGTLHDCEPKDIKGFYEVFAKVDAKTVEEKDRRFKLGIEASTILPLKYIYGEFLDVEKPDEVLAQMDAERQIKAGNFDDIMRDAVIKGWGVEQIRAMVEERVKGGASQQTAMPNVEIPTQQRLGALPSPLRSRPESEIAPRFRGQI</sequence>
<evidence type="ECO:0008006" key="3">
    <source>
        <dbReference type="Google" id="ProtNLM"/>
    </source>
</evidence>
<reference evidence="2" key="1">
    <citation type="submission" date="2020-03" db="EMBL/GenBank/DDBJ databases">
        <title>The deep terrestrial virosphere.</title>
        <authorList>
            <person name="Holmfeldt K."/>
            <person name="Nilsson E."/>
            <person name="Simone D."/>
            <person name="Lopez-Fernandez M."/>
            <person name="Wu X."/>
            <person name="de Brujin I."/>
            <person name="Lundin D."/>
            <person name="Andersson A."/>
            <person name="Bertilsson S."/>
            <person name="Dopson M."/>
        </authorList>
    </citation>
    <scope>NUCLEOTIDE SEQUENCE</scope>
    <source>
        <strain evidence="2">MM415B00565</strain>
    </source>
</reference>
<name>A0A6M3J1Y5_9ZZZZ</name>
<organism evidence="2">
    <name type="scientific">viral metagenome</name>
    <dbReference type="NCBI Taxonomy" id="1070528"/>
    <lineage>
        <taxon>unclassified sequences</taxon>
        <taxon>metagenomes</taxon>
        <taxon>organismal metagenomes</taxon>
    </lineage>
</organism>
<protein>
    <recommendedName>
        <fullName evidence="3">Portal protein</fullName>
    </recommendedName>
</protein>
<evidence type="ECO:0000313" key="2">
    <source>
        <dbReference type="EMBL" id="QJA63919.1"/>
    </source>
</evidence>
<dbReference type="AlphaFoldDB" id="A0A6M3J1Y5"/>
<proteinExistence type="predicted"/>
<gene>
    <name evidence="2" type="ORF">MM415B00565_0003</name>
</gene>
<accession>A0A6M3J1Y5</accession>
<feature type="region of interest" description="Disordered" evidence="1">
    <location>
        <begin position="561"/>
        <end position="582"/>
    </location>
</feature>
<dbReference type="EMBL" id="MT141509">
    <property type="protein sequence ID" value="QJA63919.1"/>
    <property type="molecule type" value="Genomic_DNA"/>
</dbReference>
<evidence type="ECO:0000256" key="1">
    <source>
        <dbReference type="SAM" id="MobiDB-lite"/>
    </source>
</evidence>